<evidence type="ECO:0000313" key="3">
    <source>
        <dbReference type="Proteomes" id="UP000681610"/>
    </source>
</evidence>
<organism evidence="2 3">
    <name type="scientific">Capnocytophaga bilenii</name>
    <dbReference type="NCBI Taxonomy" id="2819369"/>
    <lineage>
        <taxon>Bacteria</taxon>
        <taxon>Pseudomonadati</taxon>
        <taxon>Bacteroidota</taxon>
        <taxon>Flavobacteriia</taxon>
        <taxon>Flavobacteriales</taxon>
        <taxon>Flavobacteriaceae</taxon>
        <taxon>Capnocytophaga</taxon>
    </lineage>
</organism>
<feature type="chain" id="PRO_5046817165" description="Sugar-binding protein" evidence="1">
    <location>
        <begin position="19"/>
        <end position="269"/>
    </location>
</feature>
<name>A0ABS3PY53_9FLAO</name>
<keyword evidence="3" id="KW-1185">Reference proteome</keyword>
<sequence length="269" mass="31104">MNKIFIFTVLLCSISLNAQIVNTPATAQEKELIGNVQQLVERVYDVYKDNLQQKRLAVENSYIFDEQGNTTSLEQNYGNTQLRYKYIYLPNNKPIEVTITKETHNEIIVTNGRYEYEQVGRLKSFTNYLQGVETPTQIFTFTDYDDRDNPIAGKLTTPNSEATVQQEFNKDNQRTSLLIVTKSEPATQIHIQQRYDKLGRVVERSISEGLVTNPSVSVLRYTYNKKGIITAVNDQKLEYTFDKQGNWITRHTLVKGKIVGYAERNIKYY</sequence>
<evidence type="ECO:0008006" key="4">
    <source>
        <dbReference type="Google" id="ProtNLM"/>
    </source>
</evidence>
<accession>A0ABS3PY53</accession>
<dbReference type="Gene3D" id="2.180.10.10">
    <property type="entry name" value="RHS repeat-associated core"/>
    <property type="match status" value="1"/>
</dbReference>
<reference evidence="2 3" key="1">
    <citation type="submission" date="2021-03" db="EMBL/GenBank/DDBJ databases">
        <title>Isolation and description of Capnocytophaga bilenii sp. nov., a novel Capnocytophaga species, isolated from a gingivitis subject.</title>
        <authorList>
            <person name="Antezack A."/>
            <person name="Monnet-Corti V."/>
            <person name="La Scola B."/>
        </authorList>
    </citation>
    <scope>NUCLEOTIDE SEQUENCE [LARGE SCALE GENOMIC DNA]</scope>
    <source>
        <strain evidence="2 3">Marseille-Q4570</strain>
    </source>
</reference>
<evidence type="ECO:0000313" key="2">
    <source>
        <dbReference type="EMBL" id="MBO1883834.1"/>
    </source>
</evidence>
<feature type="signal peptide" evidence="1">
    <location>
        <begin position="1"/>
        <end position="18"/>
    </location>
</feature>
<proteinExistence type="predicted"/>
<protein>
    <recommendedName>
        <fullName evidence="4">Sugar-binding protein</fullName>
    </recommendedName>
</protein>
<keyword evidence="1" id="KW-0732">Signal</keyword>
<dbReference type="RefSeq" id="WP_208058431.1">
    <property type="nucleotide sequence ID" value="NZ_JAGDYP010000003.1"/>
</dbReference>
<gene>
    <name evidence="2" type="ORF">J4N46_05260</name>
</gene>
<dbReference type="EMBL" id="JAGDYP010000003">
    <property type="protein sequence ID" value="MBO1883834.1"/>
    <property type="molecule type" value="Genomic_DNA"/>
</dbReference>
<comment type="caution">
    <text evidence="2">The sequence shown here is derived from an EMBL/GenBank/DDBJ whole genome shotgun (WGS) entry which is preliminary data.</text>
</comment>
<evidence type="ECO:0000256" key="1">
    <source>
        <dbReference type="SAM" id="SignalP"/>
    </source>
</evidence>
<dbReference type="Proteomes" id="UP000681610">
    <property type="component" value="Unassembled WGS sequence"/>
</dbReference>